<dbReference type="EC" id="2.4.1.17" evidence="4"/>
<comment type="similarity">
    <text evidence="1 3">Belongs to the UDP-glycosyltransferase family.</text>
</comment>
<dbReference type="GO" id="GO:0035251">
    <property type="term" value="F:UDP-glucosyltransferase activity"/>
    <property type="evidence" value="ECO:0007669"/>
    <property type="project" value="TreeGrafter"/>
</dbReference>
<organism evidence="5 6">
    <name type="scientific">Adineta ricciae</name>
    <name type="common">Rotifer</name>
    <dbReference type="NCBI Taxonomy" id="249248"/>
    <lineage>
        <taxon>Eukaryota</taxon>
        <taxon>Metazoa</taxon>
        <taxon>Spiralia</taxon>
        <taxon>Gnathifera</taxon>
        <taxon>Rotifera</taxon>
        <taxon>Eurotatoria</taxon>
        <taxon>Bdelloidea</taxon>
        <taxon>Adinetida</taxon>
        <taxon>Adinetidae</taxon>
        <taxon>Adineta</taxon>
    </lineage>
</organism>
<dbReference type="PANTHER" id="PTHR48047">
    <property type="entry name" value="GLYCOSYLTRANSFERASE"/>
    <property type="match status" value="1"/>
</dbReference>
<dbReference type="PANTHER" id="PTHR48047:SF107">
    <property type="entry name" value="UDP-GLYCOSYLTRANSFERASE 92A1-LIKE"/>
    <property type="match status" value="1"/>
</dbReference>
<dbReference type="GO" id="GO:0015020">
    <property type="term" value="F:glucuronosyltransferase activity"/>
    <property type="evidence" value="ECO:0007669"/>
    <property type="project" value="UniProtKB-EC"/>
</dbReference>
<evidence type="ECO:0000313" key="6">
    <source>
        <dbReference type="Proteomes" id="UP000663852"/>
    </source>
</evidence>
<dbReference type="CDD" id="cd03784">
    <property type="entry name" value="GT1_Gtf-like"/>
    <property type="match status" value="1"/>
</dbReference>
<dbReference type="Pfam" id="PF00201">
    <property type="entry name" value="UDPGT"/>
    <property type="match status" value="1"/>
</dbReference>
<feature type="signal peptide" evidence="4">
    <location>
        <begin position="1"/>
        <end position="17"/>
    </location>
</feature>
<comment type="subcellular location">
    <subcellularLocation>
        <location evidence="4">Membrane</location>
        <topology evidence="4">Single-pass membrane protein</topology>
    </subcellularLocation>
</comment>
<dbReference type="AlphaFoldDB" id="A0A815H4L1"/>
<dbReference type="Proteomes" id="UP000663852">
    <property type="component" value="Unassembled WGS sequence"/>
</dbReference>
<dbReference type="InterPro" id="IPR035595">
    <property type="entry name" value="UDP_glycos_trans_CS"/>
</dbReference>
<gene>
    <name evidence="5" type="ORF">EDS130_LOCUS33068</name>
</gene>
<evidence type="ECO:0000256" key="3">
    <source>
        <dbReference type="RuleBase" id="RU003718"/>
    </source>
</evidence>
<accession>A0A815H4L1</accession>
<name>A0A815H4L1_ADIRI</name>
<feature type="chain" id="PRO_5033100481" description="UDP-glucuronosyltransferase" evidence="4">
    <location>
        <begin position="18"/>
        <end position="384"/>
    </location>
</feature>
<keyword evidence="2 3" id="KW-0808">Transferase</keyword>
<dbReference type="PROSITE" id="PS00375">
    <property type="entry name" value="UDPGT"/>
    <property type="match status" value="1"/>
</dbReference>
<evidence type="ECO:0000256" key="4">
    <source>
        <dbReference type="RuleBase" id="RU362059"/>
    </source>
</evidence>
<reference evidence="5" key="1">
    <citation type="submission" date="2021-02" db="EMBL/GenBank/DDBJ databases">
        <authorList>
            <person name="Nowell W R."/>
        </authorList>
    </citation>
    <scope>NUCLEOTIDE SEQUENCE</scope>
</reference>
<dbReference type="SUPFAM" id="SSF53756">
    <property type="entry name" value="UDP-Glycosyltransferase/glycogen phosphorylase"/>
    <property type="match status" value="1"/>
</dbReference>
<dbReference type="InterPro" id="IPR002213">
    <property type="entry name" value="UDP_glucos_trans"/>
</dbReference>
<keyword evidence="3" id="KW-0328">Glycosyltransferase</keyword>
<dbReference type="OrthoDB" id="5835829at2759"/>
<evidence type="ECO:0000313" key="5">
    <source>
        <dbReference type="EMBL" id="CAF1347196.1"/>
    </source>
</evidence>
<evidence type="ECO:0000256" key="2">
    <source>
        <dbReference type="ARBA" id="ARBA00022679"/>
    </source>
</evidence>
<dbReference type="EMBL" id="CAJNOJ010000260">
    <property type="protein sequence ID" value="CAF1347196.1"/>
    <property type="molecule type" value="Genomic_DNA"/>
</dbReference>
<sequence>MLLVAVLFYTLTIVTSATDTFAVHHHVTYIVSESKRQMLTKRGFIDESQANLQVIGLFDDNNDDYEATDVHAINRIQLILDRMHKQFIKELRRQTTVPGSDKPVHFVAPLMSEDFNRKQNTPDAANIKQWLDKQWAKANQTSSVIYISFGSWAYLQAKQLREIIRALKVYPIIWSLKPNLQGSISSSWINEDKHLLLPWVPQRLVLTHPAIRLFISHGGWNSLLEGMFAGRPTLIWPLFGDQIINGQRLDHELGMGRCLQATDYANGQRLVTSDELRRHVDDIFDQETDYIRKARKVQMMMFNARENSSRIDLEKIIRIAHNQVLSQTNWHVELEKSETVAITKVAHTARAHRSLFHNEFIVRKPQGQVTKYINPTTMNAKWLY</sequence>
<protein>
    <recommendedName>
        <fullName evidence="4">UDP-glucuronosyltransferase</fullName>
        <ecNumber evidence="4">2.4.1.17</ecNumber>
    </recommendedName>
</protein>
<comment type="caution">
    <text evidence="5">The sequence shown here is derived from an EMBL/GenBank/DDBJ whole genome shotgun (WGS) entry which is preliminary data.</text>
</comment>
<evidence type="ECO:0000256" key="1">
    <source>
        <dbReference type="ARBA" id="ARBA00009995"/>
    </source>
</evidence>
<proteinExistence type="inferred from homology"/>
<keyword evidence="4" id="KW-0732">Signal</keyword>
<comment type="catalytic activity">
    <reaction evidence="4">
        <text>glucuronate acceptor + UDP-alpha-D-glucuronate = acceptor beta-D-glucuronoside + UDP + H(+)</text>
        <dbReference type="Rhea" id="RHEA:21032"/>
        <dbReference type="ChEBI" id="CHEBI:15378"/>
        <dbReference type="ChEBI" id="CHEBI:58052"/>
        <dbReference type="ChEBI" id="CHEBI:58223"/>
        <dbReference type="ChEBI" id="CHEBI:132367"/>
        <dbReference type="ChEBI" id="CHEBI:132368"/>
        <dbReference type="EC" id="2.4.1.17"/>
    </reaction>
</comment>
<dbReference type="Gene3D" id="3.40.50.2000">
    <property type="entry name" value="Glycogen Phosphorylase B"/>
    <property type="match status" value="1"/>
</dbReference>
<dbReference type="GO" id="GO:0016020">
    <property type="term" value="C:membrane"/>
    <property type="evidence" value="ECO:0007669"/>
    <property type="project" value="UniProtKB-SubCell"/>
</dbReference>